<dbReference type="OrthoDB" id="27226at2759"/>
<dbReference type="STRING" id="1754192.A0A1Y1XF67"/>
<dbReference type="PROSITE" id="PS01228">
    <property type="entry name" value="COF_1"/>
    <property type="match status" value="1"/>
</dbReference>
<dbReference type="InterPro" id="IPR023214">
    <property type="entry name" value="HAD_sf"/>
</dbReference>
<evidence type="ECO:0008006" key="3">
    <source>
        <dbReference type="Google" id="ProtNLM"/>
    </source>
</evidence>
<dbReference type="CDD" id="cd07516">
    <property type="entry name" value="HAD_Pase"/>
    <property type="match status" value="1"/>
</dbReference>
<comment type="caution">
    <text evidence="1">The sequence shown here is derived from an EMBL/GenBank/DDBJ whole genome shotgun (WGS) entry which is preliminary data.</text>
</comment>
<reference evidence="1 2" key="1">
    <citation type="submission" date="2016-08" db="EMBL/GenBank/DDBJ databases">
        <title>A Parts List for Fungal Cellulosomes Revealed by Comparative Genomics.</title>
        <authorList>
            <consortium name="DOE Joint Genome Institute"/>
            <person name="Haitjema C.H."/>
            <person name="Gilmore S.P."/>
            <person name="Henske J.K."/>
            <person name="Solomon K.V."/>
            <person name="De Groot R."/>
            <person name="Kuo A."/>
            <person name="Mondo S.J."/>
            <person name="Salamov A.A."/>
            <person name="Labutti K."/>
            <person name="Zhao Z."/>
            <person name="Chiniquy J."/>
            <person name="Barry K."/>
            <person name="Brewer H.M."/>
            <person name="Purvine S.O."/>
            <person name="Wright A.T."/>
            <person name="Boxma B."/>
            <person name="Van Alen T."/>
            <person name="Hackstein J.H."/>
            <person name="Baker S.E."/>
            <person name="Grigoriev I.V."/>
            <person name="O'Malley M.A."/>
        </authorList>
    </citation>
    <scope>NUCLEOTIDE SEQUENCE [LARGE SCALE GENOMIC DNA]</scope>
    <source>
        <strain evidence="1 2">S4</strain>
    </source>
</reference>
<dbReference type="InterPro" id="IPR036412">
    <property type="entry name" value="HAD-like_sf"/>
</dbReference>
<protein>
    <recommendedName>
        <fullName evidence="3">Cof-like hydrolase</fullName>
    </recommendedName>
</protein>
<dbReference type="SUPFAM" id="SSF56784">
    <property type="entry name" value="HAD-like"/>
    <property type="match status" value="1"/>
</dbReference>
<dbReference type="Proteomes" id="UP000193944">
    <property type="component" value="Unassembled WGS sequence"/>
</dbReference>
<dbReference type="Gene3D" id="3.30.1240.10">
    <property type="match status" value="1"/>
</dbReference>
<sequence>MTKYRIVALDMDGTLLTSKKIVHPDTLHDINEATEKGIHVVYCSGRAPIEMKDYTDNISAMRYGICMSGALVYDFKEKKVIHSRAISNKHFKKIIQVAKIDDGMVHFLTENESIVRNDQITHMKDFNMEVYQPMFEAIARTVPDMMAEAEKHDSISKINIYFHSTKARKEAYEKLKDLPLSFAYSEKTSLEMTAPNVTKANGLSELASYLNIPMTETLGIGDGDNDRSFLNVVGLSVAMNNANEDIKAICKVITDDNDHNGTGKAIRKYCLENN</sequence>
<organism evidence="1 2">
    <name type="scientific">Anaeromyces robustus</name>
    <dbReference type="NCBI Taxonomy" id="1754192"/>
    <lineage>
        <taxon>Eukaryota</taxon>
        <taxon>Fungi</taxon>
        <taxon>Fungi incertae sedis</taxon>
        <taxon>Chytridiomycota</taxon>
        <taxon>Chytridiomycota incertae sedis</taxon>
        <taxon>Neocallimastigomycetes</taxon>
        <taxon>Neocallimastigales</taxon>
        <taxon>Neocallimastigaceae</taxon>
        <taxon>Anaeromyces</taxon>
    </lineage>
</organism>
<dbReference type="PANTHER" id="PTHR10000">
    <property type="entry name" value="PHOSPHOSERINE PHOSPHATASE"/>
    <property type="match status" value="1"/>
</dbReference>
<proteinExistence type="predicted"/>
<dbReference type="PANTHER" id="PTHR10000:SF8">
    <property type="entry name" value="HAD SUPERFAMILY HYDROLASE-LIKE, TYPE 3"/>
    <property type="match status" value="1"/>
</dbReference>
<dbReference type="InterPro" id="IPR006379">
    <property type="entry name" value="HAD-SF_hydro_IIB"/>
</dbReference>
<evidence type="ECO:0000313" key="2">
    <source>
        <dbReference type="Proteomes" id="UP000193944"/>
    </source>
</evidence>
<dbReference type="NCBIfam" id="TIGR01484">
    <property type="entry name" value="HAD-SF-IIB"/>
    <property type="match status" value="1"/>
</dbReference>
<keyword evidence="2" id="KW-1185">Reference proteome</keyword>
<dbReference type="InterPro" id="IPR000150">
    <property type="entry name" value="Cof"/>
</dbReference>
<dbReference type="Gene3D" id="3.40.50.1000">
    <property type="entry name" value="HAD superfamily/HAD-like"/>
    <property type="match status" value="1"/>
</dbReference>
<dbReference type="GO" id="GO:0005829">
    <property type="term" value="C:cytosol"/>
    <property type="evidence" value="ECO:0007669"/>
    <property type="project" value="TreeGrafter"/>
</dbReference>
<reference evidence="1 2" key="2">
    <citation type="submission" date="2016-08" db="EMBL/GenBank/DDBJ databases">
        <title>Pervasive Adenine N6-methylation of Active Genes in Fungi.</title>
        <authorList>
            <consortium name="DOE Joint Genome Institute"/>
            <person name="Mondo S.J."/>
            <person name="Dannebaum R.O."/>
            <person name="Kuo R.C."/>
            <person name="Labutti K."/>
            <person name="Haridas S."/>
            <person name="Kuo A."/>
            <person name="Salamov A."/>
            <person name="Ahrendt S.R."/>
            <person name="Lipzen A."/>
            <person name="Sullivan W."/>
            <person name="Andreopoulos W.B."/>
            <person name="Clum A."/>
            <person name="Lindquist E."/>
            <person name="Daum C."/>
            <person name="Ramamoorthy G.K."/>
            <person name="Gryganskyi A."/>
            <person name="Culley D."/>
            <person name="Magnuson J.K."/>
            <person name="James T.Y."/>
            <person name="O'Malley M.A."/>
            <person name="Stajich J.E."/>
            <person name="Spatafora J.W."/>
            <person name="Visel A."/>
            <person name="Grigoriev I.V."/>
        </authorList>
    </citation>
    <scope>NUCLEOTIDE SEQUENCE [LARGE SCALE GENOMIC DNA]</scope>
    <source>
        <strain evidence="1 2">S4</strain>
    </source>
</reference>
<dbReference type="PROSITE" id="PS01229">
    <property type="entry name" value="COF_2"/>
    <property type="match status" value="1"/>
</dbReference>
<accession>A0A1Y1XF67</accession>
<dbReference type="EMBL" id="MCFG01000053">
    <property type="protein sequence ID" value="ORX84367.1"/>
    <property type="molecule type" value="Genomic_DNA"/>
</dbReference>
<name>A0A1Y1XF67_9FUNG</name>
<gene>
    <name evidence="1" type="ORF">BCR32DRAFT_325944</name>
</gene>
<dbReference type="SFLD" id="SFLDG01140">
    <property type="entry name" value="C2.B:_Phosphomannomutase_and_P"/>
    <property type="match status" value="1"/>
</dbReference>
<dbReference type="GO" id="GO:0000287">
    <property type="term" value="F:magnesium ion binding"/>
    <property type="evidence" value="ECO:0007669"/>
    <property type="project" value="TreeGrafter"/>
</dbReference>
<evidence type="ECO:0000313" key="1">
    <source>
        <dbReference type="EMBL" id="ORX84367.1"/>
    </source>
</evidence>
<dbReference type="GO" id="GO:0016791">
    <property type="term" value="F:phosphatase activity"/>
    <property type="evidence" value="ECO:0007669"/>
    <property type="project" value="TreeGrafter"/>
</dbReference>
<dbReference type="Pfam" id="PF08282">
    <property type="entry name" value="Hydrolase_3"/>
    <property type="match status" value="1"/>
</dbReference>
<dbReference type="NCBIfam" id="TIGR00099">
    <property type="entry name" value="Cof-subfamily"/>
    <property type="match status" value="1"/>
</dbReference>
<dbReference type="SFLD" id="SFLDS00003">
    <property type="entry name" value="Haloacid_Dehalogenase"/>
    <property type="match status" value="1"/>
</dbReference>
<dbReference type="AlphaFoldDB" id="A0A1Y1XF67"/>